<feature type="compositionally biased region" description="Polar residues" evidence="1">
    <location>
        <begin position="70"/>
        <end position="84"/>
    </location>
</feature>
<evidence type="ECO:0000313" key="3">
    <source>
        <dbReference type="Proteomes" id="UP000299102"/>
    </source>
</evidence>
<protein>
    <submittedName>
        <fullName evidence="2">Uncharacterized protein</fullName>
    </submittedName>
</protein>
<evidence type="ECO:0000256" key="1">
    <source>
        <dbReference type="SAM" id="MobiDB-lite"/>
    </source>
</evidence>
<reference evidence="2 3" key="1">
    <citation type="journal article" date="2019" name="Commun. Biol.">
        <title>The bagworm genome reveals a unique fibroin gene that provides high tensile strength.</title>
        <authorList>
            <person name="Kono N."/>
            <person name="Nakamura H."/>
            <person name="Ohtoshi R."/>
            <person name="Tomita M."/>
            <person name="Numata K."/>
            <person name="Arakawa K."/>
        </authorList>
    </citation>
    <scope>NUCLEOTIDE SEQUENCE [LARGE SCALE GENOMIC DNA]</scope>
</reference>
<comment type="caution">
    <text evidence="2">The sequence shown here is derived from an EMBL/GenBank/DDBJ whole genome shotgun (WGS) entry which is preliminary data.</text>
</comment>
<dbReference type="Proteomes" id="UP000299102">
    <property type="component" value="Unassembled WGS sequence"/>
</dbReference>
<keyword evidence="3" id="KW-1185">Reference proteome</keyword>
<organism evidence="2 3">
    <name type="scientific">Eumeta variegata</name>
    <name type="common">Bagworm moth</name>
    <name type="synonym">Eumeta japonica</name>
    <dbReference type="NCBI Taxonomy" id="151549"/>
    <lineage>
        <taxon>Eukaryota</taxon>
        <taxon>Metazoa</taxon>
        <taxon>Ecdysozoa</taxon>
        <taxon>Arthropoda</taxon>
        <taxon>Hexapoda</taxon>
        <taxon>Insecta</taxon>
        <taxon>Pterygota</taxon>
        <taxon>Neoptera</taxon>
        <taxon>Endopterygota</taxon>
        <taxon>Lepidoptera</taxon>
        <taxon>Glossata</taxon>
        <taxon>Ditrysia</taxon>
        <taxon>Tineoidea</taxon>
        <taxon>Psychidae</taxon>
        <taxon>Oiketicinae</taxon>
        <taxon>Eumeta</taxon>
    </lineage>
</organism>
<sequence>MMSVYSLTTPLDLRLARELFKFGSLKWGHHHWTVEDVSPTRRRPGMRQHKSSVPQEKGCGRSANERLDDSTSVPGSRTGPQHGTYSAPHHKGRGSKPSKTSLYG</sequence>
<accession>A0A4C1UEA7</accession>
<feature type="region of interest" description="Disordered" evidence="1">
    <location>
        <begin position="33"/>
        <end position="104"/>
    </location>
</feature>
<dbReference type="EMBL" id="BGZK01000162">
    <property type="protein sequence ID" value="GBP24447.1"/>
    <property type="molecule type" value="Genomic_DNA"/>
</dbReference>
<evidence type="ECO:0000313" key="2">
    <source>
        <dbReference type="EMBL" id="GBP24447.1"/>
    </source>
</evidence>
<feature type="compositionally biased region" description="Basic residues" evidence="1">
    <location>
        <begin position="40"/>
        <end position="50"/>
    </location>
</feature>
<gene>
    <name evidence="2" type="ORF">EVAR_20771_1</name>
</gene>
<name>A0A4C1UEA7_EUMVA</name>
<proteinExistence type="predicted"/>
<dbReference type="AlphaFoldDB" id="A0A4C1UEA7"/>